<accession>A0AAX0B6T8</accession>
<evidence type="ECO:0000313" key="1">
    <source>
        <dbReference type="EMBL" id="NRT90889.1"/>
    </source>
</evidence>
<sequence>MEKKFINGQVYKEIDFEEVVSSHNDKGDILYHIFYGDVDWHRDGNLQKALCIFMKYNNKISFQTPANVLLTDLLIVEEAISRLKARNMEFK</sequence>
<dbReference type="AlphaFoldDB" id="A0AAX0B6T8"/>
<name>A0AAX0B6T8_CLOBE</name>
<organism evidence="1 2">
    <name type="scientific">Clostridium beijerinckii</name>
    <name type="common">Clostridium MP</name>
    <dbReference type="NCBI Taxonomy" id="1520"/>
    <lineage>
        <taxon>Bacteria</taxon>
        <taxon>Bacillati</taxon>
        <taxon>Bacillota</taxon>
        <taxon>Clostridia</taxon>
        <taxon>Eubacteriales</taxon>
        <taxon>Clostridiaceae</taxon>
        <taxon>Clostridium</taxon>
    </lineage>
</organism>
<gene>
    <name evidence="1" type="ORF">B0H41_004568</name>
</gene>
<proteinExistence type="predicted"/>
<dbReference type="RefSeq" id="WP_173711711.1">
    <property type="nucleotide sequence ID" value="NZ_JABSWW010000001.1"/>
</dbReference>
<reference evidence="1" key="2">
    <citation type="journal article" date="2022" name="Nat. Biotechnol.">
        <title>Carbon-negative production of acetone and isopropanol by gas fermentation at industrial pilot scale.</title>
        <authorList>
            <person name="Liew F.E."/>
            <person name="Nogle R."/>
            <person name="Abdalla T."/>
            <person name="Rasor B.J."/>
            <person name="Canter C."/>
            <person name="Jensen R.O."/>
            <person name="Wang L."/>
            <person name="Strutz J."/>
            <person name="Chirania P."/>
            <person name="De Tissera S."/>
            <person name="Mueller A.P."/>
            <person name="Ruan Z."/>
            <person name="Gao A."/>
            <person name="Tran L."/>
            <person name="Engle N.L."/>
            <person name="Bromley J.C."/>
            <person name="Daniell J."/>
            <person name="Conrado R."/>
            <person name="Tschaplinski T.J."/>
            <person name="Giannone R.J."/>
            <person name="Hettich R.L."/>
            <person name="Karim A.S."/>
            <person name="Simpson S.D."/>
            <person name="Brown S.D."/>
            <person name="Leang C."/>
            <person name="Jewett M.C."/>
            <person name="Kopke M."/>
        </authorList>
    </citation>
    <scope>NUCLEOTIDE SEQUENCE</scope>
    <source>
        <strain evidence="1">DJ080</strain>
    </source>
</reference>
<protein>
    <submittedName>
        <fullName evidence="1">Uncharacterized protein</fullName>
    </submittedName>
</protein>
<reference evidence="1" key="1">
    <citation type="submission" date="2020-05" db="EMBL/GenBank/DDBJ databases">
        <authorList>
            <person name="Brown S."/>
            <person name="Huntemann M."/>
            <person name="Clum A."/>
            <person name="Spunde A."/>
            <person name="Palaniappan K."/>
            <person name="Ritter S."/>
            <person name="Mikhailova N."/>
            <person name="Chen I.-M."/>
            <person name="Stamatis D."/>
            <person name="Reddy T."/>
            <person name="O'Malley R."/>
            <person name="Daum C."/>
            <person name="Shapiro N."/>
            <person name="Ivanova N."/>
            <person name="Kyrpides N."/>
            <person name="Woyke T."/>
        </authorList>
    </citation>
    <scope>NUCLEOTIDE SEQUENCE</scope>
    <source>
        <strain evidence="1">DJ080</strain>
    </source>
</reference>
<comment type="caution">
    <text evidence="1">The sequence shown here is derived from an EMBL/GenBank/DDBJ whole genome shotgun (WGS) entry which is preliminary data.</text>
</comment>
<evidence type="ECO:0000313" key="2">
    <source>
        <dbReference type="Proteomes" id="UP001193748"/>
    </source>
</evidence>
<dbReference type="Proteomes" id="UP001193748">
    <property type="component" value="Unassembled WGS sequence"/>
</dbReference>
<dbReference type="EMBL" id="JABSWW010000001">
    <property type="protein sequence ID" value="NRT90889.1"/>
    <property type="molecule type" value="Genomic_DNA"/>
</dbReference>